<feature type="region of interest" description="Disordered" evidence="1">
    <location>
        <begin position="1"/>
        <end position="36"/>
    </location>
</feature>
<evidence type="ECO:0000256" key="1">
    <source>
        <dbReference type="SAM" id="MobiDB-lite"/>
    </source>
</evidence>
<protein>
    <submittedName>
        <fullName evidence="2">Uncharacterized protein</fullName>
    </submittedName>
</protein>
<sequence>MDQTEEGDVTNDNPEYYERRAREEAEAADSAKSAEAASAHRLLAIEYEAHARELRRRTKTRPKLTIRSA</sequence>
<proteinExistence type="predicted"/>
<dbReference type="EMBL" id="QQNB01000006">
    <property type="protein sequence ID" value="RDE04186.1"/>
    <property type="molecule type" value="Genomic_DNA"/>
</dbReference>
<evidence type="ECO:0000313" key="2">
    <source>
        <dbReference type="EMBL" id="RDE04186.1"/>
    </source>
</evidence>
<dbReference type="Proteomes" id="UP000253918">
    <property type="component" value="Unassembled WGS sequence"/>
</dbReference>
<dbReference type="AlphaFoldDB" id="A0A369VP74"/>
<name>A0A369VP74_9SPHN</name>
<reference evidence="2 3" key="1">
    <citation type="submission" date="2018-07" db="EMBL/GenBank/DDBJ databases">
        <title>a novel species of Sphingomonas isolated from the rhizosphere soil of Araceae plant.</title>
        <authorList>
            <person name="Zhiyong W."/>
            <person name="Qinglan Z."/>
            <person name="Zhiwei F."/>
            <person name="Ding X."/>
            <person name="Gejiao W."/>
            <person name="Shixue Z."/>
        </authorList>
    </citation>
    <scope>NUCLEOTIDE SEQUENCE [LARGE SCALE GENOMIC DNA]</scope>
    <source>
        <strain evidence="2 3">WZY 27</strain>
    </source>
</reference>
<accession>A0A369VP74</accession>
<evidence type="ECO:0000313" key="3">
    <source>
        <dbReference type="Proteomes" id="UP000253918"/>
    </source>
</evidence>
<keyword evidence="3" id="KW-1185">Reference proteome</keyword>
<gene>
    <name evidence="2" type="ORF">DVW87_17365</name>
</gene>
<organism evidence="2 3">
    <name type="scientific">Sphingomonas aracearum</name>
    <dbReference type="NCBI Taxonomy" id="2283317"/>
    <lineage>
        <taxon>Bacteria</taxon>
        <taxon>Pseudomonadati</taxon>
        <taxon>Pseudomonadota</taxon>
        <taxon>Alphaproteobacteria</taxon>
        <taxon>Sphingomonadales</taxon>
        <taxon>Sphingomonadaceae</taxon>
        <taxon>Sphingomonas</taxon>
    </lineage>
</organism>
<comment type="caution">
    <text evidence="2">The sequence shown here is derived from an EMBL/GenBank/DDBJ whole genome shotgun (WGS) entry which is preliminary data.</text>
</comment>
<feature type="compositionally biased region" description="Basic and acidic residues" evidence="1">
    <location>
        <begin position="16"/>
        <end position="25"/>
    </location>
</feature>